<evidence type="ECO:0000256" key="1">
    <source>
        <dbReference type="PROSITE-ProRule" id="PRU00168"/>
    </source>
</evidence>
<proteinExistence type="predicted"/>
<evidence type="ECO:0000313" key="4">
    <source>
        <dbReference type="EMBL" id="KAG2385739.1"/>
    </source>
</evidence>
<dbReference type="GO" id="GO:0005085">
    <property type="term" value="F:guanyl-nucleotide exchange factor activity"/>
    <property type="evidence" value="ECO:0007669"/>
    <property type="project" value="UniProtKB-KW"/>
</dbReference>
<feature type="region of interest" description="Disordered" evidence="2">
    <location>
        <begin position="1"/>
        <end position="20"/>
    </location>
</feature>
<organism evidence="4 5">
    <name type="scientific">Naegleria lovaniensis</name>
    <name type="common">Amoeba</name>
    <dbReference type="NCBI Taxonomy" id="51637"/>
    <lineage>
        <taxon>Eukaryota</taxon>
        <taxon>Discoba</taxon>
        <taxon>Heterolobosea</taxon>
        <taxon>Tetramitia</taxon>
        <taxon>Eutetramitia</taxon>
        <taxon>Vahlkampfiidae</taxon>
        <taxon>Naegleria</taxon>
    </lineage>
</organism>
<feature type="region of interest" description="Disordered" evidence="2">
    <location>
        <begin position="315"/>
        <end position="354"/>
    </location>
</feature>
<feature type="compositionally biased region" description="Polar residues" evidence="2">
    <location>
        <begin position="1"/>
        <end position="14"/>
    </location>
</feature>
<protein>
    <recommendedName>
        <fullName evidence="3">Ras-GEF domain-containing protein</fullName>
    </recommendedName>
</protein>
<feature type="region of interest" description="Disordered" evidence="2">
    <location>
        <begin position="528"/>
        <end position="550"/>
    </location>
</feature>
<keyword evidence="1" id="KW-0344">Guanine-nucleotide releasing factor</keyword>
<dbReference type="GeneID" id="68095343"/>
<dbReference type="Gene3D" id="1.10.840.10">
    <property type="entry name" value="Ras guanine-nucleotide exchange factors catalytic domain"/>
    <property type="match status" value="1"/>
</dbReference>
<feature type="domain" description="Ras-GEF" evidence="3">
    <location>
        <begin position="998"/>
        <end position="1237"/>
    </location>
</feature>
<dbReference type="Pfam" id="PF00617">
    <property type="entry name" value="RasGEF"/>
    <property type="match status" value="1"/>
</dbReference>
<dbReference type="RefSeq" id="XP_044549732.1">
    <property type="nucleotide sequence ID" value="XM_044692354.1"/>
</dbReference>
<feature type="compositionally biased region" description="Low complexity" evidence="2">
    <location>
        <begin position="341"/>
        <end position="354"/>
    </location>
</feature>
<evidence type="ECO:0000313" key="5">
    <source>
        <dbReference type="Proteomes" id="UP000816034"/>
    </source>
</evidence>
<dbReference type="InterPro" id="IPR023578">
    <property type="entry name" value="Ras_GEF_dom_sf"/>
</dbReference>
<sequence length="1313" mass="148969">MSPSTSETNGNIHQTDSTTSTTTFQIPLYQNNIHLLLNYNHHQEANNQNQNFNHSNNMSYNNHNNALIQLISNASPLSVMMDDLDSILSPSSSSRRNGMNHHDEDDHPIHDMTEQGYSSNSLRRKTTTGTCELFQPSAAAAQQTSPRHSQNFSPHRTSSSIIQSTMSSSPLSVSSQNSVLNSSHYNLEALLTTSNSTSSTTNMISSPRKKSARRRSSMPAHEIANLHNEIAEFDLKNDQGGDHDSFRESVVNTHVPTKNTITEQVDLISDSSGLKQVQNVLTEDIRVLIGKSKLHHRQQPSNLEELHLSEQISTHQDINAKQPPPLPPKKGHVRSQSSHYLTNNSGISNSTGSLSKRVSLKGVGENLTLVASHENDDEIHIDRSTHTKSAVTPPGLSSQSSDTLILNALSESHSPISSTDGVGSNSSSFSDLSSGNVKRRRSLLRDKSFPMSLHTSTTSAQSRKKNFLSNSSQQLMNSMKWWEHFDIMPLILSFISRSEQRCVARWVCKRWALIVIDADYDAQIVFSTSPSSSNSSSPSGSNSALRRMTSTQTFSRKGSSSAFNLSHVALIHHSVARGFCGEDNCGHGFMYRFCDLIQNRIHRQEKVAPQLLNDSQKFEWNSHIQYNVWNEEHWKAMNDLRKKRALTISSSNFAAKQQQPEKRPSKFTFFSKTSITEMLEGMPQTSHHPVSSTGGFSTNGTSHNIEDMLNAFPYFIKLTNSKDTKDFSVVEELIRNKFHTNSNFYLQFFFVVCQQPHIFNELCKLGNANLHLAKENKQPVYNATMEQILETFIANHAVAKMSPEMLLYKLFERVFTLDIENHSKFWLKCFPSISSSSICKLAESSTECKHDIFKQFLFEVEMLLDIFYIWIKDFGLRRESAIDLYDKNLVPCTFLQIELIEHFASYAICHCSFSNNETIIHKKCLKIFKLIDHVRESLDFESYHMLDQLVLRRNSWSDGVASNNNGTLENPLIAATKQSKCILIPENLQQPLATSLCSIEDLVTHQFILMDYLFRHVSFYEVRTLAYKANNAQSLDPSQIQEMAIKKLVLIFNNLSNYLTSMCLMEESLERRSQILERIQQCKALSFHMNDFSTTLICDSATNSSALTNNKFTITRSQELMGKELCNLVATISEKCSIKGLRQEALSKEMELIIPNLGAFLTEISFIGEYNQDLIITPNYGATYNCHKFHLMTQTMKRITARRMRKPSLHVSPVSQLPEKTRNLILKRKLSEKIKAKLKLIPQQHQQQQQQPSSLTPLNYSSFNSIQHIKVNTQILEFLAFLLFQWQPVDDKTLHELALRNEPRKAKKEQIKP</sequence>
<dbReference type="SUPFAM" id="SSF48366">
    <property type="entry name" value="Ras GEF"/>
    <property type="match status" value="1"/>
</dbReference>
<dbReference type="PROSITE" id="PS50009">
    <property type="entry name" value="RASGEF_CAT"/>
    <property type="match status" value="1"/>
</dbReference>
<feature type="compositionally biased region" description="Polar residues" evidence="2">
    <location>
        <begin position="144"/>
        <end position="157"/>
    </location>
</feature>
<dbReference type="GO" id="GO:0007264">
    <property type="term" value="P:small GTPase-mediated signal transduction"/>
    <property type="evidence" value="ECO:0007669"/>
    <property type="project" value="InterPro"/>
</dbReference>
<feature type="region of interest" description="Disordered" evidence="2">
    <location>
        <begin position="137"/>
        <end position="177"/>
    </location>
</feature>
<name>A0AA88GTA9_NAELO</name>
<feature type="compositionally biased region" description="Low complexity" evidence="2">
    <location>
        <begin position="528"/>
        <end position="543"/>
    </location>
</feature>
<keyword evidence="5" id="KW-1185">Reference proteome</keyword>
<feature type="region of interest" description="Disordered" evidence="2">
    <location>
        <begin position="415"/>
        <end position="434"/>
    </location>
</feature>
<reference evidence="4 5" key="1">
    <citation type="journal article" date="2018" name="BMC Genomics">
        <title>The genome of Naegleria lovaniensis, the basis for a comparative approach to unravel pathogenicity factors of the human pathogenic amoeba N. fowleri.</title>
        <authorList>
            <person name="Liechti N."/>
            <person name="Schurch N."/>
            <person name="Bruggmann R."/>
            <person name="Wittwer M."/>
        </authorList>
    </citation>
    <scope>NUCLEOTIDE SEQUENCE [LARGE SCALE GENOMIC DNA]</scope>
    <source>
        <strain evidence="4 5">ATCC 30569</strain>
    </source>
</reference>
<dbReference type="EMBL" id="PYSW02000017">
    <property type="protein sequence ID" value="KAG2385739.1"/>
    <property type="molecule type" value="Genomic_DNA"/>
</dbReference>
<gene>
    <name evidence="4" type="ORF">C9374_002888</name>
</gene>
<feature type="compositionally biased region" description="Low complexity" evidence="2">
    <location>
        <begin position="417"/>
        <end position="434"/>
    </location>
</feature>
<evidence type="ECO:0000256" key="2">
    <source>
        <dbReference type="SAM" id="MobiDB-lite"/>
    </source>
</evidence>
<dbReference type="InterPro" id="IPR001895">
    <property type="entry name" value="RASGEF_cat_dom"/>
</dbReference>
<feature type="compositionally biased region" description="Low complexity" evidence="2">
    <location>
        <begin position="158"/>
        <end position="177"/>
    </location>
</feature>
<comment type="caution">
    <text evidence="4">The sequence shown here is derived from an EMBL/GenBank/DDBJ whole genome shotgun (WGS) entry which is preliminary data.</text>
</comment>
<feature type="compositionally biased region" description="Basic and acidic residues" evidence="2">
    <location>
        <begin position="100"/>
        <end position="113"/>
    </location>
</feature>
<feature type="region of interest" description="Disordered" evidence="2">
    <location>
        <begin position="85"/>
        <end position="124"/>
    </location>
</feature>
<evidence type="ECO:0000259" key="3">
    <source>
        <dbReference type="PROSITE" id="PS50009"/>
    </source>
</evidence>
<accession>A0AA88GTA9</accession>
<dbReference type="InterPro" id="IPR036964">
    <property type="entry name" value="RASGEF_cat_dom_sf"/>
</dbReference>
<dbReference type="Proteomes" id="UP000816034">
    <property type="component" value="Unassembled WGS sequence"/>
</dbReference>